<accession>A0A502FS36</accession>
<keyword evidence="1" id="KW-0732">Signal</keyword>
<feature type="domain" description="Lipocalin-like" evidence="2">
    <location>
        <begin position="31"/>
        <end position="160"/>
    </location>
</feature>
<proteinExistence type="predicted"/>
<reference evidence="3 4" key="1">
    <citation type="journal article" date="2019" name="Environ. Microbiol.">
        <title>Species interactions and distinct microbial communities in high Arctic permafrost affected cryosols are associated with the CH4 and CO2 gas fluxes.</title>
        <authorList>
            <person name="Altshuler I."/>
            <person name="Hamel J."/>
            <person name="Turney S."/>
            <person name="Magnuson E."/>
            <person name="Levesque R."/>
            <person name="Greer C."/>
            <person name="Whyte L.G."/>
        </authorList>
    </citation>
    <scope>NUCLEOTIDE SEQUENCE [LARGE SCALE GENOMIC DNA]</scope>
    <source>
        <strain evidence="3 4">S9.3B</strain>
    </source>
</reference>
<dbReference type="InterPro" id="IPR024311">
    <property type="entry name" value="Lipocalin-like"/>
</dbReference>
<feature type="signal peptide" evidence="1">
    <location>
        <begin position="1"/>
        <end position="21"/>
    </location>
</feature>
<dbReference type="EMBL" id="RCZP01000021">
    <property type="protein sequence ID" value="TPG52397.1"/>
    <property type="molecule type" value="Genomic_DNA"/>
</dbReference>
<name>A0A502FS36_9PROT</name>
<keyword evidence="4" id="KW-1185">Reference proteome</keyword>
<evidence type="ECO:0000256" key="1">
    <source>
        <dbReference type="SAM" id="SignalP"/>
    </source>
</evidence>
<dbReference type="Proteomes" id="UP000317078">
    <property type="component" value="Unassembled WGS sequence"/>
</dbReference>
<feature type="chain" id="PRO_5021227334" description="Lipocalin-like domain-containing protein" evidence="1">
    <location>
        <begin position="22"/>
        <end position="162"/>
    </location>
</feature>
<dbReference type="OrthoDB" id="8370150at2"/>
<evidence type="ECO:0000313" key="3">
    <source>
        <dbReference type="EMBL" id="TPG52397.1"/>
    </source>
</evidence>
<organism evidence="3 4">
    <name type="scientific">Muricoccus nepalensis</name>
    <dbReference type="NCBI Taxonomy" id="1854500"/>
    <lineage>
        <taxon>Bacteria</taxon>
        <taxon>Pseudomonadati</taxon>
        <taxon>Pseudomonadota</taxon>
        <taxon>Alphaproteobacteria</taxon>
        <taxon>Acetobacterales</taxon>
        <taxon>Roseomonadaceae</taxon>
        <taxon>Muricoccus</taxon>
    </lineage>
</organism>
<dbReference type="Pfam" id="PF13924">
    <property type="entry name" value="Lipocalin_5"/>
    <property type="match status" value="1"/>
</dbReference>
<protein>
    <recommendedName>
        <fullName evidence="2">Lipocalin-like domain-containing protein</fullName>
    </recommendedName>
</protein>
<dbReference type="RefSeq" id="WP_140885231.1">
    <property type="nucleotide sequence ID" value="NZ_RCZP01000021.1"/>
</dbReference>
<gene>
    <name evidence="3" type="ORF">EAH89_18615</name>
</gene>
<dbReference type="AlphaFoldDB" id="A0A502FS36"/>
<comment type="caution">
    <text evidence="3">The sequence shown here is derived from an EMBL/GenBank/DDBJ whole genome shotgun (WGS) entry which is preliminary data.</text>
</comment>
<sequence length="162" mass="18118">MTRRPLSLALLVLALAPPARADEASDRARIVGNWKLVGVVYEDAAGQRRPVLGQHPTGYQIATAGGRWLALVTAEGRPVPQTDVERAQALRTMISYTGRWRVEGDRVVTRVEAAWNQAWVGTDQARIFRFEGDLLHLESPPQPHPNLLGQVVRIIVTWRRDE</sequence>
<evidence type="ECO:0000259" key="2">
    <source>
        <dbReference type="Pfam" id="PF13924"/>
    </source>
</evidence>
<evidence type="ECO:0000313" key="4">
    <source>
        <dbReference type="Proteomes" id="UP000317078"/>
    </source>
</evidence>